<dbReference type="InterPro" id="IPR036236">
    <property type="entry name" value="Znf_C2H2_sf"/>
</dbReference>
<dbReference type="KEGG" id="pcw:110197869"/>
<dbReference type="SUPFAM" id="SSF57667">
    <property type="entry name" value="beta-beta-alpha zinc fingers"/>
    <property type="match status" value="1"/>
</dbReference>
<feature type="region of interest" description="Disordered" evidence="1">
    <location>
        <begin position="29"/>
        <end position="134"/>
    </location>
</feature>
<gene>
    <name evidence="4" type="primary">ZBTB32</name>
</gene>
<dbReference type="CTD" id="27033"/>
<evidence type="ECO:0000313" key="3">
    <source>
        <dbReference type="Proteomes" id="UP000515140"/>
    </source>
</evidence>
<dbReference type="RefSeq" id="XP_020827585.1">
    <property type="nucleotide sequence ID" value="XM_020971926.1"/>
</dbReference>
<protein>
    <submittedName>
        <fullName evidence="4">Zinc finger and BTB domain-containing protein 32</fullName>
    </submittedName>
</protein>
<proteinExistence type="predicted"/>
<dbReference type="GeneID" id="110197869"/>
<dbReference type="Proteomes" id="UP000515140">
    <property type="component" value="Unplaced"/>
</dbReference>
<feature type="domain" description="C2H2-type" evidence="2">
    <location>
        <begin position="201"/>
        <end position="223"/>
    </location>
</feature>
<feature type="region of interest" description="Disordered" evidence="1">
    <location>
        <begin position="253"/>
        <end position="288"/>
    </location>
</feature>
<keyword evidence="3" id="KW-1185">Reference proteome</keyword>
<dbReference type="InParanoid" id="A0A6P5IZR7"/>
<evidence type="ECO:0000259" key="2">
    <source>
        <dbReference type="SMART" id="SM00355"/>
    </source>
</evidence>
<organism evidence="3 4">
    <name type="scientific">Phascolarctos cinereus</name>
    <name type="common">Koala</name>
    <dbReference type="NCBI Taxonomy" id="38626"/>
    <lineage>
        <taxon>Eukaryota</taxon>
        <taxon>Metazoa</taxon>
        <taxon>Chordata</taxon>
        <taxon>Craniata</taxon>
        <taxon>Vertebrata</taxon>
        <taxon>Euteleostomi</taxon>
        <taxon>Mammalia</taxon>
        <taxon>Metatheria</taxon>
        <taxon>Diprotodontia</taxon>
        <taxon>Phascolarctidae</taxon>
        <taxon>Phascolarctos</taxon>
    </lineage>
</organism>
<name>A0A6P5IZR7_PHACI</name>
<feature type="compositionally biased region" description="Basic and acidic residues" evidence="1">
    <location>
        <begin position="108"/>
        <end position="121"/>
    </location>
</feature>
<evidence type="ECO:0000256" key="1">
    <source>
        <dbReference type="SAM" id="MobiDB-lite"/>
    </source>
</evidence>
<dbReference type="AlphaFoldDB" id="A0A6P5IZR7"/>
<sequence length="288" mass="29892">MRPTASSYFSPPLLSLTCPEVRALQPITEGSADLGGKGTSVPIPPSLTRGWRRQGGISPTPTGRSHPIPGELLGGKGPNGEGPLQERGGGRGRSPGAEARPGQAEAGGRVDGEQEAAERQPHCKGTPSPGPGARRTSLTLEASCCCLQGIESPPPTAPLSLKPGEKCGLTIRGSLQLGTALPSSNEKKISDQRSSEGEKPFSCHLCPQCSQDISAMTKHLRTHGPAPHCCPLCQAGSPSVAATQAHIRSHPPGQLPGWTMQSTFLSSSSRPPLPPLLGPPENRILQPL</sequence>
<reference evidence="4" key="1">
    <citation type="submission" date="2025-08" db="UniProtKB">
        <authorList>
            <consortium name="RefSeq"/>
        </authorList>
    </citation>
    <scope>IDENTIFICATION</scope>
    <source>
        <tissue evidence="4">Spleen</tissue>
    </source>
</reference>
<dbReference type="InterPro" id="IPR013087">
    <property type="entry name" value="Znf_C2H2_type"/>
</dbReference>
<dbReference type="SMART" id="SM00355">
    <property type="entry name" value="ZnF_C2H2"/>
    <property type="match status" value="2"/>
</dbReference>
<evidence type="ECO:0000313" key="4">
    <source>
        <dbReference type="RefSeq" id="XP_020827585.1"/>
    </source>
</evidence>
<dbReference type="Gene3D" id="3.30.160.60">
    <property type="entry name" value="Classic Zinc Finger"/>
    <property type="match status" value="1"/>
</dbReference>
<feature type="domain" description="C2H2-type" evidence="2">
    <location>
        <begin position="228"/>
        <end position="250"/>
    </location>
</feature>
<accession>A0A6P5IZR7</accession>